<proteinExistence type="predicted"/>
<dbReference type="SUPFAM" id="SSF69318">
    <property type="entry name" value="Integrin alpha N-terminal domain"/>
    <property type="match status" value="1"/>
</dbReference>
<dbReference type="EMBL" id="ML119118">
    <property type="protein sequence ID" value="RPB14266.1"/>
    <property type="molecule type" value="Genomic_DNA"/>
</dbReference>
<keyword evidence="4" id="KW-1185">Reference proteome</keyword>
<organism evidence="3 4">
    <name type="scientific">Morchella conica CCBAS932</name>
    <dbReference type="NCBI Taxonomy" id="1392247"/>
    <lineage>
        <taxon>Eukaryota</taxon>
        <taxon>Fungi</taxon>
        <taxon>Dikarya</taxon>
        <taxon>Ascomycota</taxon>
        <taxon>Pezizomycotina</taxon>
        <taxon>Pezizomycetes</taxon>
        <taxon>Pezizales</taxon>
        <taxon>Morchellaceae</taxon>
        <taxon>Morchella</taxon>
    </lineage>
</organism>
<dbReference type="Gene3D" id="2.60.120.990">
    <property type="match status" value="1"/>
</dbReference>
<evidence type="ECO:0000259" key="2">
    <source>
        <dbReference type="Pfam" id="PF22301"/>
    </source>
</evidence>
<evidence type="ECO:0000259" key="1">
    <source>
        <dbReference type="Pfam" id="PF18637"/>
    </source>
</evidence>
<accession>A0A3N4KUS0</accession>
<feature type="domain" description="Aldos-2-ulose dehydratase/isomerase (AUDH) Cupin" evidence="1">
    <location>
        <begin position="431"/>
        <end position="731"/>
    </location>
</feature>
<evidence type="ECO:0000313" key="4">
    <source>
        <dbReference type="Proteomes" id="UP000277580"/>
    </source>
</evidence>
<dbReference type="InterPro" id="IPR028994">
    <property type="entry name" value="Integrin_alpha_N"/>
</dbReference>
<dbReference type="Proteomes" id="UP000277580">
    <property type="component" value="Unassembled WGS sequence"/>
</dbReference>
<dbReference type="Gene3D" id="2.130.10.130">
    <property type="entry name" value="Integrin alpha, N-terminal"/>
    <property type="match status" value="1"/>
</dbReference>
<dbReference type="AlphaFoldDB" id="A0A3N4KUS0"/>
<dbReference type="Pfam" id="PF22301">
    <property type="entry name" value="AUDH_beta_propeller"/>
    <property type="match status" value="1"/>
</dbReference>
<name>A0A3N4KUS0_9PEZI</name>
<sequence>MSCAKTLPVPTFKESIVQHHRTDGYWIETYWVDPEDKVPGLIGYGLGVGDICIFDNPLNGGPKEADGGWKSYCVKKLNSPVAVATGNCAGAGRNDIVICYEYGQTFLTANPDGGDIIWLENPGRDKETKKLKEDWKERTIGRWPAMHRLKAGYFTQRSILELIALPIVNGITQGDIDTAVPIIMFQKPEKSLNAIEWNRSIVDDQCFTVIHDAAPKKFEAQGGRDSLFVASRSGIDWLYWEDSKWKKEHITDGLEQKPGMDYYGSACVDVGKLGNDPSAYVMTIDPFHGGVVSVVTKQKTGPDSHTWTRKVLDIYGTPEQRQNKGTGPGHYVVCGDFDGDGDDECLVAMMGPSPWKGIFYYKCIDLENKVFAKWKISGESAARLAIGDFNNHGKLDVAAISYNVEKYYEEPNPTIRLYTNEIVKSAKSPPTIIGTVWGGEALYYVPKPTEITAPQTTPLINVAGYIMTLEIHPPNTSVPTKKGDATKVLYGKALDGEIPREPLNVPANEKASALLLHDKLDFPEVGCILMRIRPEEGYNPHKPDLAPPTSAHAEDTRVKVENLFEFSYPELALPQPLKFTQVGELEWGQAWVGKDFSNMTGIDFRFLDGTHLCHVQYWTIGKGVSAGVHNHSEDTFLEVHLCLVPGTGENTGMWRVPPDFPVDPEKPNDVPADKFIKLPLEALEQQGGFWERDRDGKPIWLDNGAVKYPWHKWQADNKKDGLDVWIAYEFNPELCL</sequence>
<dbReference type="Pfam" id="PF18637">
    <property type="entry name" value="AUDH_Cupin"/>
    <property type="match status" value="1"/>
</dbReference>
<dbReference type="InParanoid" id="A0A3N4KUS0"/>
<dbReference type="InterPro" id="IPR040887">
    <property type="entry name" value="AUDH_Cupin"/>
</dbReference>
<feature type="domain" description="Aldos-2-ulose dehydratase beta-propeller" evidence="2">
    <location>
        <begin position="113"/>
        <end position="298"/>
    </location>
</feature>
<protein>
    <submittedName>
        <fullName evidence="3">Uncharacterized protein</fullName>
    </submittedName>
</protein>
<gene>
    <name evidence="3" type="ORF">P167DRAFT_604125</name>
</gene>
<evidence type="ECO:0000313" key="3">
    <source>
        <dbReference type="EMBL" id="RPB14266.1"/>
    </source>
</evidence>
<dbReference type="InterPro" id="IPR054583">
    <property type="entry name" value="Beta-prop_AUDH"/>
</dbReference>
<dbReference type="OrthoDB" id="5378718at2759"/>
<reference evidence="3 4" key="1">
    <citation type="journal article" date="2018" name="Nat. Ecol. Evol.">
        <title>Pezizomycetes genomes reveal the molecular basis of ectomycorrhizal truffle lifestyle.</title>
        <authorList>
            <person name="Murat C."/>
            <person name="Payen T."/>
            <person name="Noel B."/>
            <person name="Kuo A."/>
            <person name="Morin E."/>
            <person name="Chen J."/>
            <person name="Kohler A."/>
            <person name="Krizsan K."/>
            <person name="Balestrini R."/>
            <person name="Da Silva C."/>
            <person name="Montanini B."/>
            <person name="Hainaut M."/>
            <person name="Levati E."/>
            <person name="Barry K.W."/>
            <person name="Belfiori B."/>
            <person name="Cichocki N."/>
            <person name="Clum A."/>
            <person name="Dockter R.B."/>
            <person name="Fauchery L."/>
            <person name="Guy J."/>
            <person name="Iotti M."/>
            <person name="Le Tacon F."/>
            <person name="Lindquist E.A."/>
            <person name="Lipzen A."/>
            <person name="Malagnac F."/>
            <person name="Mello A."/>
            <person name="Molinier V."/>
            <person name="Miyauchi S."/>
            <person name="Poulain J."/>
            <person name="Riccioni C."/>
            <person name="Rubini A."/>
            <person name="Sitrit Y."/>
            <person name="Splivallo R."/>
            <person name="Traeger S."/>
            <person name="Wang M."/>
            <person name="Zifcakova L."/>
            <person name="Wipf D."/>
            <person name="Zambonelli A."/>
            <person name="Paolocci F."/>
            <person name="Nowrousian M."/>
            <person name="Ottonello S."/>
            <person name="Baldrian P."/>
            <person name="Spatafora J.W."/>
            <person name="Henrissat B."/>
            <person name="Nagy L.G."/>
            <person name="Aury J.M."/>
            <person name="Wincker P."/>
            <person name="Grigoriev I.V."/>
            <person name="Bonfante P."/>
            <person name="Martin F.M."/>
        </authorList>
    </citation>
    <scope>NUCLEOTIDE SEQUENCE [LARGE SCALE GENOMIC DNA]</scope>
    <source>
        <strain evidence="3 4">CCBAS932</strain>
    </source>
</reference>